<name>A0AAN9AEM5_HALRR</name>
<sequence length="74" mass="8171">MKVAIPFFQNSPSCCKLMGASNDGSLLSHFVCISCGCLVPKDYSSEDGSGYHHCYQLVNGIRKKTIPVYYLNFS</sequence>
<comment type="caution">
    <text evidence="1">The sequence shown here is derived from an EMBL/GenBank/DDBJ whole genome shotgun (WGS) entry which is preliminary data.</text>
</comment>
<evidence type="ECO:0000313" key="2">
    <source>
        <dbReference type="Proteomes" id="UP001381693"/>
    </source>
</evidence>
<gene>
    <name evidence="1" type="ORF">SK128_008474</name>
</gene>
<dbReference type="EMBL" id="JAXCGZ010000540">
    <property type="protein sequence ID" value="KAK7085839.1"/>
    <property type="molecule type" value="Genomic_DNA"/>
</dbReference>
<reference evidence="1 2" key="1">
    <citation type="submission" date="2023-11" db="EMBL/GenBank/DDBJ databases">
        <title>Halocaridina rubra genome assembly.</title>
        <authorList>
            <person name="Smith C."/>
        </authorList>
    </citation>
    <scope>NUCLEOTIDE SEQUENCE [LARGE SCALE GENOMIC DNA]</scope>
    <source>
        <strain evidence="1">EP-1</strain>
        <tissue evidence="1">Whole</tissue>
    </source>
</reference>
<dbReference type="Proteomes" id="UP001381693">
    <property type="component" value="Unassembled WGS sequence"/>
</dbReference>
<dbReference type="AlphaFoldDB" id="A0AAN9AEM5"/>
<proteinExistence type="predicted"/>
<evidence type="ECO:0000313" key="1">
    <source>
        <dbReference type="EMBL" id="KAK7085839.1"/>
    </source>
</evidence>
<keyword evidence="2" id="KW-1185">Reference proteome</keyword>
<protein>
    <submittedName>
        <fullName evidence="1">Uncharacterized protein</fullName>
    </submittedName>
</protein>
<accession>A0AAN9AEM5</accession>
<organism evidence="1 2">
    <name type="scientific">Halocaridina rubra</name>
    <name type="common">Hawaiian red shrimp</name>
    <dbReference type="NCBI Taxonomy" id="373956"/>
    <lineage>
        <taxon>Eukaryota</taxon>
        <taxon>Metazoa</taxon>
        <taxon>Ecdysozoa</taxon>
        <taxon>Arthropoda</taxon>
        <taxon>Crustacea</taxon>
        <taxon>Multicrustacea</taxon>
        <taxon>Malacostraca</taxon>
        <taxon>Eumalacostraca</taxon>
        <taxon>Eucarida</taxon>
        <taxon>Decapoda</taxon>
        <taxon>Pleocyemata</taxon>
        <taxon>Caridea</taxon>
        <taxon>Atyoidea</taxon>
        <taxon>Atyidae</taxon>
        <taxon>Halocaridina</taxon>
    </lineage>
</organism>